<dbReference type="Pfam" id="PF01602">
    <property type="entry name" value="Adaptin_N"/>
    <property type="match status" value="1"/>
</dbReference>
<proteinExistence type="predicted"/>
<dbReference type="PANTHER" id="PTHR10635:SF0">
    <property type="entry name" value="COATOMER SUBUNIT BETA"/>
    <property type="match status" value="1"/>
</dbReference>
<sequence>MSEKPCAFLVRFEKHYPIAVAGIKADLKYGDAAAKASALKQAIGLIINGDTSQFRDLPVIIVNNVLPCEDLKVQKLVLLYLETVYKGADVFGRVPPDTTLVRDYLRRNLRHRDEYIRGLTLRFISRLAHPDLLEPIVESVLVNLYHRHCFVRRHAYSAIFAIHLQPKPNGRQLLPDALDRVEHELSFERDAAAMRNAFFMLCTCARERAVAYLLANAERAVTEWPDIVQVVAITLIRRACCSANKDRD</sequence>
<evidence type="ECO:0000259" key="1">
    <source>
        <dbReference type="Pfam" id="PF01602"/>
    </source>
</evidence>
<dbReference type="InterPro" id="IPR002553">
    <property type="entry name" value="Clathrin/coatomer_adapt-like_N"/>
</dbReference>
<name>A0ABC9C930_9POAL</name>
<feature type="domain" description="Clathrin/coatomer adaptor adaptin-like N-terminal" evidence="1">
    <location>
        <begin position="25"/>
        <end position="243"/>
    </location>
</feature>
<dbReference type="InterPro" id="IPR011989">
    <property type="entry name" value="ARM-like"/>
</dbReference>
<dbReference type="InterPro" id="IPR016024">
    <property type="entry name" value="ARM-type_fold"/>
</dbReference>
<evidence type="ECO:0000313" key="3">
    <source>
        <dbReference type="Proteomes" id="UP001497457"/>
    </source>
</evidence>
<organism evidence="2 3">
    <name type="scientific">Urochloa decumbens</name>
    <dbReference type="NCBI Taxonomy" id="240449"/>
    <lineage>
        <taxon>Eukaryota</taxon>
        <taxon>Viridiplantae</taxon>
        <taxon>Streptophyta</taxon>
        <taxon>Embryophyta</taxon>
        <taxon>Tracheophyta</taxon>
        <taxon>Spermatophyta</taxon>
        <taxon>Magnoliopsida</taxon>
        <taxon>Liliopsida</taxon>
        <taxon>Poales</taxon>
        <taxon>Poaceae</taxon>
        <taxon>PACMAD clade</taxon>
        <taxon>Panicoideae</taxon>
        <taxon>Panicodae</taxon>
        <taxon>Paniceae</taxon>
        <taxon>Melinidinae</taxon>
        <taxon>Urochloa</taxon>
    </lineage>
</organism>
<reference evidence="2" key="1">
    <citation type="submission" date="2024-10" db="EMBL/GenBank/DDBJ databases">
        <authorList>
            <person name="Ryan C."/>
        </authorList>
    </citation>
    <scope>NUCLEOTIDE SEQUENCE [LARGE SCALE GENOMIC DNA]</scope>
</reference>
<dbReference type="SUPFAM" id="SSF48371">
    <property type="entry name" value="ARM repeat"/>
    <property type="match status" value="1"/>
</dbReference>
<dbReference type="PANTHER" id="PTHR10635">
    <property type="entry name" value="COATOMER SUBUNIT BETA"/>
    <property type="match status" value="1"/>
</dbReference>
<evidence type="ECO:0000313" key="2">
    <source>
        <dbReference type="EMBL" id="CAL5014983.1"/>
    </source>
</evidence>
<accession>A0ABC9C930</accession>
<keyword evidence="3" id="KW-1185">Reference proteome</keyword>
<dbReference type="EMBL" id="OZ075139">
    <property type="protein sequence ID" value="CAL5014983.1"/>
    <property type="molecule type" value="Genomic_DNA"/>
</dbReference>
<dbReference type="AlphaFoldDB" id="A0ABC9C930"/>
<protein>
    <recommendedName>
        <fullName evidence="1">Clathrin/coatomer adaptor adaptin-like N-terminal domain-containing protein</fullName>
    </recommendedName>
</protein>
<dbReference type="Gene3D" id="1.25.10.10">
    <property type="entry name" value="Leucine-rich Repeat Variant"/>
    <property type="match status" value="1"/>
</dbReference>
<dbReference type="InterPro" id="IPR016460">
    <property type="entry name" value="COPB1"/>
</dbReference>
<gene>
    <name evidence="2" type="ORF">URODEC1_LOCUS72285</name>
</gene>
<dbReference type="Proteomes" id="UP001497457">
    <property type="component" value="Chromosome 29rd"/>
</dbReference>